<dbReference type="Gene3D" id="3.20.20.140">
    <property type="entry name" value="Metal-dependent hydrolases"/>
    <property type="match status" value="1"/>
</dbReference>
<organism evidence="1 2">
    <name type="scientific">Nonomuraea longicatena</name>
    <dbReference type="NCBI Taxonomy" id="83682"/>
    <lineage>
        <taxon>Bacteria</taxon>
        <taxon>Bacillati</taxon>
        <taxon>Actinomycetota</taxon>
        <taxon>Actinomycetes</taxon>
        <taxon>Streptosporangiales</taxon>
        <taxon>Streptosporangiaceae</taxon>
        <taxon>Nonomuraea</taxon>
    </lineage>
</organism>
<proteinExistence type="predicted"/>
<dbReference type="EMBL" id="BAAAHQ010000023">
    <property type="protein sequence ID" value="GAA0936552.1"/>
    <property type="molecule type" value="Genomic_DNA"/>
</dbReference>
<dbReference type="RefSeq" id="WP_343951945.1">
    <property type="nucleotide sequence ID" value="NZ_BAAAHQ010000023.1"/>
</dbReference>
<comment type="caution">
    <text evidence="1">The sequence shown here is derived from an EMBL/GenBank/DDBJ whole genome shotgun (WGS) entry which is preliminary data.</text>
</comment>
<reference evidence="2" key="1">
    <citation type="journal article" date="2019" name="Int. J. Syst. Evol. Microbiol.">
        <title>The Global Catalogue of Microorganisms (GCM) 10K type strain sequencing project: providing services to taxonomists for standard genome sequencing and annotation.</title>
        <authorList>
            <consortium name="The Broad Institute Genomics Platform"/>
            <consortium name="The Broad Institute Genome Sequencing Center for Infectious Disease"/>
            <person name="Wu L."/>
            <person name="Ma J."/>
        </authorList>
    </citation>
    <scope>NUCLEOTIDE SEQUENCE [LARGE SCALE GENOMIC DNA]</scope>
    <source>
        <strain evidence="2">JCM 11136</strain>
    </source>
</reference>
<sequence length="191" mass="21314">MPEDGKGCRPVAGRAHTDYGFHLAPMTVEQVEEIPGLVTGRGVTSFKYYMFYKGFDLAADSRGARAYTMGDEYDLGHLYLIMERLARTRREHPGLRLSLHCEQPELMRVFVDRDRRGGGPQNLRAYSQARPPPTEQVAVAEAAAPAAHTGVQVNFLHLLNGRPGRGAGSRRAGRAARAESDHYHRVRWTNN</sequence>
<evidence type="ECO:0000313" key="1">
    <source>
        <dbReference type="EMBL" id="GAA0936552.1"/>
    </source>
</evidence>
<accession>A0ABP4AHR2</accession>
<dbReference type="InterPro" id="IPR032466">
    <property type="entry name" value="Metal_Hydrolase"/>
</dbReference>
<evidence type="ECO:0000313" key="2">
    <source>
        <dbReference type="Proteomes" id="UP001501578"/>
    </source>
</evidence>
<gene>
    <name evidence="1" type="ORF">GCM10009560_45310</name>
</gene>
<dbReference type="SUPFAM" id="SSF51556">
    <property type="entry name" value="Metallo-dependent hydrolases"/>
    <property type="match status" value="1"/>
</dbReference>
<name>A0ABP4AHR2_9ACTN</name>
<keyword evidence="2" id="KW-1185">Reference proteome</keyword>
<dbReference type="Proteomes" id="UP001501578">
    <property type="component" value="Unassembled WGS sequence"/>
</dbReference>
<protein>
    <submittedName>
        <fullName evidence="1">Uncharacterized protein</fullName>
    </submittedName>
</protein>